<dbReference type="Proteomes" id="UP000295689">
    <property type="component" value="Unassembled WGS sequence"/>
</dbReference>
<keyword evidence="3" id="KW-1185">Reference proteome</keyword>
<dbReference type="PROSITE" id="PS51186">
    <property type="entry name" value="GNAT"/>
    <property type="match status" value="1"/>
</dbReference>
<evidence type="ECO:0000313" key="2">
    <source>
        <dbReference type="EMBL" id="TCN25744.1"/>
    </source>
</evidence>
<dbReference type="PANTHER" id="PTHR37817">
    <property type="entry name" value="N-ACETYLTRANSFERASE EIS"/>
    <property type="match status" value="1"/>
</dbReference>
<accession>A0A4R2BII7</accession>
<dbReference type="Pfam" id="PF13527">
    <property type="entry name" value="Acetyltransf_9"/>
    <property type="match status" value="1"/>
</dbReference>
<reference evidence="2 3" key="1">
    <citation type="journal article" date="2015" name="Stand. Genomic Sci.">
        <title>Genomic Encyclopedia of Bacterial and Archaeal Type Strains, Phase III: the genomes of soil and plant-associated and newly described type strains.</title>
        <authorList>
            <person name="Whitman W.B."/>
            <person name="Woyke T."/>
            <person name="Klenk H.P."/>
            <person name="Zhou Y."/>
            <person name="Lilburn T.G."/>
            <person name="Beck B.J."/>
            <person name="De Vos P."/>
            <person name="Vandamme P."/>
            <person name="Eisen J.A."/>
            <person name="Garrity G."/>
            <person name="Hugenholtz P."/>
            <person name="Kyrpides N.C."/>
        </authorList>
    </citation>
    <scope>NUCLEOTIDE SEQUENCE [LARGE SCALE GENOMIC DNA]</scope>
    <source>
        <strain evidence="2 3">CV53</strain>
    </source>
</reference>
<protein>
    <submittedName>
        <fullName evidence="2">Putative acetyltransferase</fullName>
    </submittedName>
</protein>
<dbReference type="InterPro" id="IPR016181">
    <property type="entry name" value="Acyl_CoA_acyltransferase"/>
</dbReference>
<dbReference type="SUPFAM" id="SSF55718">
    <property type="entry name" value="SCP-like"/>
    <property type="match status" value="1"/>
</dbReference>
<dbReference type="PANTHER" id="PTHR37817:SF1">
    <property type="entry name" value="N-ACETYLTRANSFERASE EIS"/>
    <property type="match status" value="1"/>
</dbReference>
<dbReference type="InterPro" id="IPR041380">
    <property type="entry name" value="Acetyltransf_17"/>
</dbReference>
<evidence type="ECO:0000259" key="1">
    <source>
        <dbReference type="PROSITE" id="PS51186"/>
    </source>
</evidence>
<proteinExistence type="predicted"/>
<dbReference type="InterPro" id="IPR036527">
    <property type="entry name" value="SCP2_sterol-bd_dom_sf"/>
</dbReference>
<dbReference type="AlphaFoldDB" id="A0A4R2BII7"/>
<dbReference type="GO" id="GO:0030649">
    <property type="term" value="P:aminoglycoside antibiotic catabolic process"/>
    <property type="evidence" value="ECO:0007669"/>
    <property type="project" value="TreeGrafter"/>
</dbReference>
<dbReference type="EMBL" id="SLVV01000005">
    <property type="protein sequence ID" value="TCN25744.1"/>
    <property type="molecule type" value="Genomic_DNA"/>
</dbReference>
<comment type="caution">
    <text evidence="2">The sequence shown here is derived from an EMBL/GenBank/DDBJ whole genome shotgun (WGS) entry which is preliminary data.</text>
</comment>
<sequence>MMIRKLEERDFLESIKLSMYAFQYTVPDAEIPKRKEMLKEHQILGIWEKEKLSAKLHILNLKIWLGDTQWDMGGIAGVATYPEYRRKGYVKILIQEALKEMKRSGQHFSFLHPFDISFYRHFGWEIISEYKKVTIPKNDLQFMEASSAGRVERFSKATHTEDLEAVYNRFAAGFSCMLVRDAQWWVDHVYGDLTAAVLYNGSGKPQGYLLYKIKDRVMDVKEFVSLDRETRIQLWNFICQHDSMIDQANFTLSVHDSFPYYLKQPKQRIEHTPYFMGRIVDARAVLKKYPFRETGKQVFLHVSDEYAGWNAGTYLLKDGEITYFEAREGSHCTHPPKKGLHLNINTLSSILLGNKRPMEVYEMGYIAGSKAEVLALEEKIPQAKSFFYDFF</sequence>
<dbReference type="SUPFAM" id="SSF55729">
    <property type="entry name" value="Acyl-CoA N-acyltransferases (Nat)"/>
    <property type="match status" value="1"/>
</dbReference>
<dbReference type="InterPro" id="IPR000182">
    <property type="entry name" value="GNAT_dom"/>
</dbReference>
<dbReference type="RefSeq" id="WP_132005789.1">
    <property type="nucleotide sequence ID" value="NZ_JABUHM010000003.1"/>
</dbReference>
<dbReference type="InterPro" id="IPR051554">
    <property type="entry name" value="Acetyltransferase_Eis"/>
</dbReference>
<dbReference type="InterPro" id="IPR025559">
    <property type="entry name" value="Eis_dom"/>
</dbReference>
<dbReference type="Pfam" id="PF17668">
    <property type="entry name" value="Acetyltransf_17"/>
    <property type="match status" value="1"/>
</dbReference>
<keyword evidence="2" id="KW-0808">Transferase</keyword>
<organism evidence="2 3">
    <name type="scientific">Mesobacillus foraminis</name>
    <dbReference type="NCBI Taxonomy" id="279826"/>
    <lineage>
        <taxon>Bacteria</taxon>
        <taxon>Bacillati</taxon>
        <taxon>Bacillota</taxon>
        <taxon>Bacilli</taxon>
        <taxon>Bacillales</taxon>
        <taxon>Bacillaceae</taxon>
        <taxon>Mesobacillus</taxon>
    </lineage>
</organism>
<dbReference type="CDD" id="cd04301">
    <property type="entry name" value="NAT_SF"/>
    <property type="match status" value="1"/>
</dbReference>
<dbReference type="Pfam" id="PF13530">
    <property type="entry name" value="SCP2_2"/>
    <property type="match status" value="1"/>
</dbReference>
<evidence type="ECO:0000313" key="3">
    <source>
        <dbReference type="Proteomes" id="UP000295689"/>
    </source>
</evidence>
<feature type="domain" description="N-acetyltransferase" evidence="1">
    <location>
        <begin position="1"/>
        <end position="141"/>
    </location>
</feature>
<dbReference type="Gene3D" id="3.40.630.30">
    <property type="match status" value="2"/>
</dbReference>
<dbReference type="GO" id="GO:0034069">
    <property type="term" value="F:aminoglycoside N-acetyltransferase activity"/>
    <property type="evidence" value="ECO:0007669"/>
    <property type="project" value="TreeGrafter"/>
</dbReference>
<name>A0A4R2BII7_9BACI</name>
<gene>
    <name evidence="2" type="ORF">EV146_105407</name>
</gene>
<dbReference type="Gene3D" id="3.30.1050.10">
    <property type="entry name" value="SCP2 sterol-binding domain"/>
    <property type="match status" value="1"/>
</dbReference>